<dbReference type="Proteomes" id="UP001356427">
    <property type="component" value="Unassembled WGS sequence"/>
</dbReference>
<dbReference type="EMBL" id="JAGTTL010000006">
    <property type="protein sequence ID" value="KAK6321311.1"/>
    <property type="molecule type" value="Genomic_DNA"/>
</dbReference>
<sequence>MACSDSVSLRHLMLYLIPCVELELYLWREPLNGSTRFYLAGDNHDMAVSRTVNNICHIQKKRQGQYTQAAHRHGAVGPVSSAHENQLSGHHYH</sequence>
<evidence type="ECO:0000313" key="3">
    <source>
        <dbReference type="Proteomes" id="UP001356427"/>
    </source>
</evidence>
<reference evidence="2 3" key="1">
    <citation type="submission" date="2021-04" db="EMBL/GenBank/DDBJ databases">
        <authorList>
            <person name="De Guttry C."/>
            <person name="Zahm M."/>
            <person name="Klopp C."/>
            <person name="Cabau C."/>
            <person name="Louis A."/>
            <person name="Berthelot C."/>
            <person name="Parey E."/>
            <person name="Roest Crollius H."/>
            <person name="Montfort J."/>
            <person name="Robinson-Rechavi M."/>
            <person name="Bucao C."/>
            <person name="Bouchez O."/>
            <person name="Gislard M."/>
            <person name="Lluch J."/>
            <person name="Milhes M."/>
            <person name="Lampietro C."/>
            <person name="Lopez Roques C."/>
            <person name="Donnadieu C."/>
            <person name="Braasch I."/>
            <person name="Desvignes T."/>
            <person name="Postlethwait J."/>
            <person name="Bobe J."/>
            <person name="Wedekind C."/>
            <person name="Guiguen Y."/>
        </authorList>
    </citation>
    <scope>NUCLEOTIDE SEQUENCE [LARGE SCALE GENOMIC DNA]</scope>
    <source>
        <strain evidence="2">Cs_M1</strain>
        <tissue evidence="2">Blood</tissue>
    </source>
</reference>
<name>A0AAN8MAF0_9TELE</name>
<keyword evidence="3" id="KW-1185">Reference proteome</keyword>
<accession>A0AAN8MAF0</accession>
<organism evidence="2 3">
    <name type="scientific">Coregonus suidteri</name>
    <dbReference type="NCBI Taxonomy" id="861788"/>
    <lineage>
        <taxon>Eukaryota</taxon>
        <taxon>Metazoa</taxon>
        <taxon>Chordata</taxon>
        <taxon>Craniata</taxon>
        <taxon>Vertebrata</taxon>
        <taxon>Euteleostomi</taxon>
        <taxon>Actinopterygii</taxon>
        <taxon>Neopterygii</taxon>
        <taxon>Teleostei</taxon>
        <taxon>Protacanthopterygii</taxon>
        <taxon>Salmoniformes</taxon>
        <taxon>Salmonidae</taxon>
        <taxon>Coregoninae</taxon>
        <taxon>Coregonus</taxon>
    </lineage>
</organism>
<proteinExistence type="predicted"/>
<evidence type="ECO:0000256" key="1">
    <source>
        <dbReference type="SAM" id="MobiDB-lite"/>
    </source>
</evidence>
<protein>
    <submittedName>
        <fullName evidence="2">Uncharacterized protein</fullName>
    </submittedName>
</protein>
<evidence type="ECO:0000313" key="2">
    <source>
        <dbReference type="EMBL" id="KAK6321311.1"/>
    </source>
</evidence>
<dbReference type="AlphaFoldDB" id="A0AAN8MAF0"/>
<feature type="region of interest" description="Disordered" evidence="1">
    <location>
        <begin position="67"/>
        <end position="93"/>
    </location>
</feature>
<gene>
    <name evidence="2" type="ORF">J4Q44_G00082870</name>
</gene>
<comment type="caution">
    <text evidence="2">The sequence shown here is derived from an EMBL/GenBank/DDBJ whole genome shotgun (WGS) entry which is preliminary data.</text>
</comment>
<feature type="compositionally biased region" description="Polar residues" evidence="1">
    <location>
        <begin position="82"/>
        <end position="93"/>
    </location>
</feature>